<evidence type="ECO:0000256" key="14">
    <source>
        <dbReference type="ARBA" id="ARBA00030753"/>
    </source>
</evidence>
<proteinExistence type="inferred from homology"/>
<sequence>MAFQSVVRAFLPRLRVSPAKFSPIQLRLLSTSQVTCAGGPSFKHILNHNNLSEDTKKQIESEVRDTLKDWLPFGWNETDKYDDIYKYKVGTFIMCVLITFGFTYQMWYRPRGLEHDWARREAFLELERRRRLGLPLVDPNLIPPERVKLPSKEEMGPDYKIII</sequence>
<evidence type="ECO:0000256" key="13">
    <source>
        <dbReference type="ARBA" id="ARBA00023136"/>
    </source>
</evidence>
<keyword evidence="10" id="KW-0249">Electron transport</keyword>
<evidence type="ECO:0000256" key="12">
    <source>
        <dbReference type="ARBA" id="ARBA00023128"/>
    </source>
</evidence>
<keyword evidence="11 17" id="KW-1133">Transmembrane helix</keyword>
<keyword evidence="7 17" id="KW-0812">Transmembrane</keyword>
<evidence type="ECO:0000256" key="10">
    <source>
        <dbReference type="ARBA" id="ARBA00022982"/>
    </source>
</evidence>
<evidence type="ECO:0000256" key="8">
    <source>
        <dbReference type="ARBA" id="ARBA00022792"/>
    </source>
</evidence>
<keyword evidence="9" id="KW-0809">Transit peptide</keyword>
<dbReference type="OrthoDB" id="5917019at2759"/>
<evidence type="ECO:0000256" key="6">
    <source>
        <dbReference type="ARBA" id="ARBA00022660"/>
    </source>
</evidence>
<evidence type="ECO:0000256" key="7">
    <source>
        <dbReference type="ARBA" id="ARBA00022692"/>
    </source>
</evidence>
<evidence type="ECO:0000313" key="18">
    <source>
        <dbReference type="EMBL" id="VDK31792.1"/>
    </source>
</evidence>
<dbReference type="InterPro" id="IPR019329">
    <property type="entry name" value="NADH_UbQ_OxRdtase_ESSS_su"/>
</dbReference>
<keyword evidence="8" id="KW-0999">Mitochondrion inner membrane</keyword>
<gene>
    <name evidence="18" type="ORF">DILT_LOCUS367</name>
</gene>
<dbReference type="EMBL" id="UYRU01001461">
    <property type="protein sequence ID" value="VDK31792.1"/>
    <property type="molecule type" value="Genomic_DNA"/>
</dbReference>
<evidence type="ECO:0000256" key="5">
    <source>
        <dbReference type="ARBA" id="ARBA00022448"/>
    </source>
</evidence>
<evidence type="ECO:0000256" key="11">
    <source>
        <dbReference type="ARBA" id="ARBA00022989"/>
    </source>
</evidence>
<protein>
    <recommendedName>
        <fullName evidence="4">NADH dehydrogenase [ubiquinone] 1 beta subcomplex subunit 11, mitochondrial</fullName>
    </recommendedName>
    <alternativeName>
        <fullName evidence="15">Complex I-ESSS</fullName>
    </alternativeName>
    <alternativeName>
        <fullName evidence="14">NADH-ubiquinone oxidoreductase ESSS subunit</fullName>
    </alternativeName>
</protein>
<dbReference type="Pfam" id="PF10183">
    <property type="entry name" value="ESSS"/>
    <property type="match status" value="1"/>
</dbReference>
<evidence type="ECO:0000256" key="15">
    <source>
        <dbReference type="ARBA" id="ARBA00031387"/>
    </source>
</evidence>
<dbReference type="GO" id="GO:0005743">
    <property type="term" value="C:mitochondrial inner membrane"/>
    <property type="evidence" value="ECO:0007669"/>
    <property type="project" value="UniProtKB-SubCell"/>
</dbReference>
<keyword evidence="13 17" id="KW-0472">Membrane</keyword>
<name>A0A3P6P5U4_DIBLA</name>
<dbReference type="Proteomes" id="UP000281553">
    <property type="component" value="Unassembled WGS sequence"/>
</dbReference>
<comment type="function">
    <text evidence="1">Accessory subunit of the mitochondrial membrane respiratory chain NADH dehydrogenase (Complex I), that is believed not to be involved in catalysis. Complex I functions in the transfer of electrons from NADH to the respiratory chain. The immediate electron acceptor for the enzyme is believed to be ubiquinone.</text>
</comment>
<keyword evidence="12" id="KW-0496">Mitochondrion</keyword>
<dbReference type="PANTHER" id="PTHR13327">
    <property type="entry name" value="NADH-UBIQUINONE OXIDOREDUCTASE ESSS SUBUNIT, MITOCHONDRIAL PRECURSOR"/>
    <property type="match status" value="1"/>
</dbReference>
<evidence type="ECO:0000256" key="16">
    <source>
        <dbReference type="ARBA" id="ARBA00046528"/>
    </source>
</evidence>
<dbReference type="PANTHER" id="PTHR13327:SF0">
    <property type="entry name" value="NADH DEHYDROGENASE [UBIQUINONE] 1 BETA SUBCOMPLEX SUBUNIT 11, MITOCHONDRIAL"/>
    <property type="match status" value="1"/>
</dbReference>
<keyword evidence="5" id="KW-0813">Transport</keyword>
<comment type="subunit">
    <text evidence="16">Complex I is composed of 45 different subunits. Interacts with BCAP31.</text>
</comment>
<feature type="transmembrane region" description="Helical" evidence="17">
    <location>
        <begin position="89"/>
        <end position="107"/>
    </location>
</feature>
<keyword evidence="19" id="KW-1185">Reference proteome</keyword>
<keyword evidence="6" id="KW-0679">Respiratory chain</keyword>
<reference evidence="18 19" key="1">
    <citation type="submission" date="2018-11" db="EMBL/GenBank/DDBJ databases">
        <authorList>
            <consortium name="Pathogen Informatics"/>
        </authorList>
    </citation>
    <scope>NUCLEOTIDE SEQUENCE [LARGE SCALE GENOMIC DNA]</scope>
</reference>
<evidence type="ECO:0000256" key="4">
    <source>
        <dbReference type="ARBA" id="ARBA00018632"/>
    </source>
</evidence>
<comment type="subcellular location">
    <subcellularLocation>
        <location evidence="2">Mitochondrion inner membrane</location>
        <topology evidence="2">Single-pass membrane protein</topology>
    </subcellularLocation>
</comment>
<evidence type="ECO:0000313" key="19">
    <source>
        <dbReference type="Proteomes" id="UP000281553"/>
    </source>
</evidence>
<dbReference type="AlphaFoldDB" id="A0A3P6P5U4"/>
<evidence type="ECO:0000256" key="9">
    <source>
        <dbReference type="ARBA" id="ARBA00022946"/>
    </source>
</evidence>
<evidence type="ECO:0000256" key="1">
    <source>
        <dbReference type="ARBA" id="ARBA00003195"/>
    </source>
</evidence>
<evidence type="ECO:0000256" key="17">
    <source>
        <dbReference type="SAM" id="Phobius"/>
    </source>
</evidence>
<evidence type="ECO:0000256" key="2">
    <source>
        <dbReference type="ARBA" id="ARBA00004434"/>
    </source>
</evidence>
<accession>A0A3P6P5U4</accession>
<organism evidence="18 19">
    <name type="scientific">Dibothriocephalus latus</name>
    <name type="common">Fish tapeworm</name>
    <name type="synonym">Diphyllobothrium latum</name>
    <dbReference type="NCBI Taxonomy" id="60516"/>
    <lineage>
        <taxon>Eukaryota</taxon>
        <taxon>Metazoa</taxon>
        <taxon>Spiralia</taxon>
        <taxon>Lophotrochozoa</taxon>
        <taxon>Platyhelminthes</taxon>
        <taxon>Cestoda</taxon>
        <taxon>Eucestoda</taxon>
        <taxon>Diphyllobothriidea</taxon>
        <taxon>Diphyllobothriidae</taxon>
        <taxon>Dibothriocephalus</taxon>
    </lineage>
</organism>
<evidence type="ECO:0000256" key="3">
    <source>
        <dbReference type="ARBA" id="ARBA00008915"/>
    </source>
</evidence>
<comment type="similarity">
    <text evidence="3">Belongs to the complex I NDUFB11 subunit family.</text>
</comment>